<evidence type="ECO:0000256" key="1">
    <source>
        <dbReference type="ARBA" id="ARBA00004651"/>
    </source>
</evidence>
<feature type="transmembrane region" description="Helical" evidence="6">
    <location>
        <begin position="81"/>
        <end position="105"/>
    </location>
</feature>
<evidence type="ECO:0000256" key="3">
    <source>
        <dbReference type="ARBA" id="ARBA00022692"/>
    </source>
</evidence>
<feature type="transmembrane region" description="Helical" evidence="6">
    <location>
        <begin position="33"/>
        <end position="51"/>
    </location>
</feature>
<evidence type="ECO:0000313" key="8">
    <source>
        <dbReference type="Proteomes" id="UP000709466"/>
    </source>
</evidence>
<gene>
    <name evidence="7" type="ORF">HCZ30_14710</name>
</gene>
<proteinExistence type="predicted"/>
<evidence type="ECO:0000313" key="7">
    <source>
        <dbReference type="EMBL" id="NIY73683.1"/>
    </source>
</evidence>
<evidence type="ECO:0000256" key="6">
    <source>
        <dbReference type="SAM" id="Phobius"/>
    </source>
</evidence>
<keyword evidence="4 6" id="KW-1133">Transmembrane helix</keyword>
<keyword evidence="2" id="KW-1003">Cell membrane</keyword>
<keyword evidence="8" id="KW-1185">Reference proteome</keyword>
<dbReference type="RefSeq" id="WP_167639068.1">
    <property type="nucleotide sequence ID" value="NZ_JAATOP010000012.1"/>
</dbReference>
<comment type="caution">
    <text evidence="7">The sequence shown here is derived from an EMBL/GenBank/DDBJ whole genome shotgun (WGS) entry which is preliminary data.</text>
</comment>
<feature type="transmembrane region" description="Helical" evidence="6">
    <location>
        <begin position="58"/>
        <end position="75"/>
    </location>
</feature>
<dbReference type="EMBL" id="JAATOP010000012">
    <property type="protein sequence ID" value="NIY73683.1"/>
    <property type="molecule type" value="Genomic_DNA"/>
</dbReference>
<reference evidence="7 8" key="1">
    <citation type="submission" date="2020-03" db="EMBL/GenBank/DDBJ databases">
        <title>Bacterial isolates of synthetic phycosphere.</title>
        <authorList>
            <person name="Fu H."/>
            <person name="Moran M.A."/>
        </authorList>
    </citation>
    <scope>NUCLEOTIDE SEQUENCE [LARGE SCALE GENOMIC DNA]</scope>
    <source>
        <strain evidence="7 8">HF1</strain>
    </source>
</reference>
<feature type="transmembrane region" description="Helical" evidence="6">
    <location>
        <begin position="117"/>
        <end position="140"/>
    </location>
</feature>
<comment type="subcellular location">
    <subcellularLocation>
        <location evidence="1">Cell membrane</location>
        <topology evidence="1">Multi-pass membrane protein</topology>
    </subcellularLocation>
</comment>
<dbReference type="Pfam" id="PF09678">
    <property type="entry name" value="Caa3_CtaG"/>
    <property type="match status" value="1"/>
</dbReference>
<evidence type="ECO:0000256" key="4">
    <source>
        <dbReference type="ARBA" id="ARBA00022989"/>
    </source>
</evidence>
<dbReference type="Proteomes" id="UP000709466">
    <property type="component" value="Unassembled WGS sequence"/>
</dbReference>
<sequence>MLTPRRIFALLLLAALWLSPLPRLATGSMVLHMVLHLSVTVMVPALLAFRLPLPNSAVWLAAGAIMEAVIVWAWHLPSLHVWARMTTTGFVLEQASFLLAGLLLWTSVRSAGNFGGAIVLLVTTMHMTLLGALIGLAPRLLYGSFCAGYLGLDALEEQQIAGILMAGAGGAMYLAAALRRIWLALETSEAFA</sequence>
<accession>A0ABX0W0S1</accession>
<keyword evidence="5 6" id="KW-0472">Membrane</keyword>
<protein>
    <submittedName>
        <fullName evidence="7">Cytochrome c oxidase assembly protein</fullName>
    </submittedName>
</protein>
<name>A0ABX0W0S1_9RHOB</name>
<feature type="transmembrane region" description="Helical" evidence="6">
    <location>
        <begin position="160"/>
        <end position="178"/>
    </location>
</feature>
<dbReference type="InterPro" id="IPR019108">
    <property type="entry name" value="Caa3_assmbl_CtaG-rel"/>
</dbReference>
<evidence type="ECO:0000256" key="5">
    <source>
        <dbReference type="ARBA" id="ARBA00023136"/>
    </source>
</evidence>
<organism evidence="7 8">
    <name type="scientific">Marivivens donghaensis</name>
    <dbReference type="NCBI Taxonomy" id="1699413"/>
    <lineage>
        <taxon>Bacteria</taxon>
        <taxon>Pseudomonadati</taxon>
        <taxon>Pseudomonadota</taxon>
        <taxon>Alphaproteobacteria</taxon>
        <taxon>Rhodobacterales</taxon>
        <taxon>Paracoccaceae</taxon>
        <taxon>Marivivens group</taxon>
        <taxon>Marivivens</taxon>
    </lineage>
</organism>
<keyword evidence="3 6" id="KW-0812">Transmembrane</keyword>
<evidence type="ECO:0000256" key="2">
    <source>
        <dbReference type="ARBA" id="ARBA00022475"/>
    </source>
</evidence>